<dbReference type="RefSeq" id="WP_141448527.1">
    <property type="nucleotide sequence ID" value="NZ_CP041217.1"/>
</dbReference>
<dbReference type="OrthoDB" id="1151029at2"/>
<dbReference type="Pfam" id="PF10020">
    <property type="entry name" value="DUF2262"/>
    <property type="match status" value="1"/>
</dbReference>
<evidence type="ECO:0000313" key="3">
    <source>
        <dbReference type="Proteomes" id="UP000316968"/>
    </source>
</evidence>
<keyword evidence="3" id="KW-1185">Reference proteome</keyword>
<accession>A0A4Y6UW86</accession>
<dbReference type="KEGG" id="saca:FFV09_14725"/>
<dbReference type="InterPro" id="IPR019260">
    <property type="entry name" value="DUF2262"/>
</dbReference>
<reference evidence="2 3" key="1">
    <citation type="submission" date="2019-06" db="EMBL/GenBank/DDBJ databases">
        <title>Saccharibacillus brassicae sp. nov., an endophytic bacterium isolated from Chinese cabbage seeds (Brassica pekinensis).</title>
        <authorList>
            <person name="Jiang L."/>
            <person name="Lee J."/>
            <person name="Kim S.W."/>
        </authorList>
    </citation>
    <scope>NUCLEOTIDE SEQUENCE [LARGE SCALE GENOMIC DNA]</scope>
    <source>
        <strain evidence="3">KCTC 43072 / ATSA2</strain>
    </source>
</reference>
<dbReference type="Proteomes" id="UP000316968">
    <property type="component" value="Chromosome"/>
</dbReference>
<organism evidence="2 3">
    <name type="scientific">Saccharibacillus brassicae</name>
    <dbReference type="NCBI Taxonomy" id="2583377"/>
    <lineage>
        <taxon>Bacteria</taxon>
        <taxon>Bacillati</taxon>
        <taxon>Bacillota</taxon>
        <taxon>Bacilli</taxon>
        <taxon>Bacillales</taxon>
        <taxon>Paenibacillaceae</taxon>
        <taxon>Saccharibacillus</taxon>
    </lineage>
</organism>
<protein>
    <submittedName>
        <fullName evidence="2">DUF2262 domain-containing protein</fullName>
    </submittedName>
</protein>
<gene>
    <name evidence="2" type="ORF">FFV09_14725</name>
</gene>
<proteinExistence type="predicted"/>
<name>A0A4Y6UW86_SACBS</name>
<evidence type="ECO:0000313" key="2">
    <source>
        <dbReference type="EMBL" id="QDH21983.1"/>
    </source>
</evidence>
<evidence type="ECO:0000259" key="1">
    <source>
        <dbReference type="Pfam" id="PF10020"/>
    </source>
</evidence>
<sequence>MYIDSSFLQERMKRAYAGDRQAAEELAALEALHASAPDGSALLLLQSKHAIRQADGRVRILNKRPEPGAESRICADLYRCFEDGGSSWTHIPLPADFEPAEVRYAGPAGSAGAADAKQAEYASSGRFGLRSTDGRSVEASIIQMGRAFAGLDLVMDGVTEAEIEDAFYAMEEIALPPARREAADHPPIPWSGGRSPLAFDAERQAFAGELRRGNDVVGVELDTADPEEARHMRPMLEAAADRLKELDAAARRYAARQLLDLKNDVWTGEEEDGGEVRPLDEAGFAARLTLGSLTIGGDGRLTLWYDDGELFAGHTIRVECGADERFASAELLG</sequence>
<feature type="domain" description="DUF2262" evidence="1">
    <location>
        <begin position="197"/>
        <end position="331"/>
    </location>
</feature>
<dbReference type="EMBL" id="CP041217">
    <property type="protein sequence ID" value="QDH21983.1"/>
    <property type="molecule type" value="Genomic_DNA"/>
</dbReference>
<dbReference type="AlphaFoldDB" id="A0A4Y6UW86"/>